<organism evidence="3 4">
    <name type="scientific">Trichuris muris</name>
    <name type="common">Mouse whipworm</name>
    <dbReference type="NCBI Taxonomy" id="70415"/>
    <lineage>
        <taxon>Eukaryota</taxon>
        <taxon>Metazoa</taxon>
        <taxon>Ecdysozoa</taxon>
        <taxon>Nematoda</taxon>
        <taxon>Enoplea</taxon>
        <taxon>Dorylaimia</taxon>
        <taxon>Trichinellida</taxon>
        <taxon>Trichuridae</taxon>
        <taxon>Trichuris</taxon>
    </lineage>
</organism>
<name>A0A5S6QCN0_TRIMR</name>
<feature type="coiled-coil region" evidence="1">
    <location>
        <begin position="156"/>
        <end position="208"/>
    </location>
</feature>
<keyword evidence="1" id="KW-0175">Coiled coil</keyword>
<reference evidence="4" key="1">
    <citation type="submission" date="2019-12" db="UniProtKB">
        <authorList>
            <consortium name="WormBaseParasite"/>
        </authorList>
    </citation>
    <scope>IDENTIFICATION</scope>
</reference>
<dbReference type="WBParaSite" id="TMUE_1000005106.1">
    <property type="protein sequence ID" value="TMUE_1000005106.1"/>
    <property type="gene ID" value="WBGene00290442"/>
</dbReference>
<keyword evidence="3" id="KW-1185">Reference proteome</keyword>
<proteinExistence type="predicted"/>
<evidence type="ECO:0000313" key="3">
    <source>
        <dbReference type="Proteomes" id="UP000046395"/>
    </source>
</evidence>
<sequence>MGDKKQRKQVGFFQIYRQDHDFRDMAMNQGKAAKMGCGPSQRPVEHETVWATDHPAAGPLLDELIDALVYARCDIQRAEDAALQSVTTLRSVMQSEAQNFQSCAGASMKSVALDPDRMKSVLQSMQKKQEQSGSPAGAADKEGVEKALKMLEAVSKEKRATNVEEIEQILKMLEQNVSLSADGIKQMFDNLIKDKTLTEAEAKELQDQVMTKAVDGKVPMVEIRQILKEFTTKKKPA</sequence>
<evidence type="ECO:0000256" key="1">
    <source>
        <dbReference type="SAM" id="Coils"/>
    </source>
</evidence>
<evidence type="ECO:0000256" key="2">
    <source>
        <dbReference type="SAM" id="MobiDB-lite"/>
    </source>
</evidence>
<protein>
    <submittedName>
        <fullName evidence="4">EF-hand domain-containing protein</fullName>
    </submittedName>
</protein>
<evidence type="ECO:0000313" key="4">
    <source>
        <dbReference type="WBParaSite" id="TMUE_1000005106.1"/>
    </source>
</evidence>
<dbReference type="AlphaFoldDB" id="A0A5S6QCN0"/>
<accession>A0A5S6QCN0</accession>
<dbReference type="Proteomes" id="UP000046395">
    <property type="component" value="Unassembled WGS sequence"/>
</dbReference>
<feature type="region of interest" description="Disordered" evidence="2">
    <location>
        <begin position="120"/>
        <end position="141"/>
    </location>
</feature>
<feature type="compositionally biased region" description="Polar residues" evidence="2">
    <location>
        <begin position="121"/>
        <end position="134"/>
    </location>
</feature>